<comment type="caution">
    <text evidence="2">The sequence shown here is derived from an EMBL/GenBank/DDBJ whole genome shotgun (WGS) entry which is preliminary data.</text>
</comment>
<accession>A0ABP4VVI9</accession>
<dbReference type="RefSeq" id="WP_344250441.1">
    <property type="nucleotide sequence ID" value="NZ_BAAAPM010000009.1"/>
</dbReference>
<reference evidence="3" key="1">
    <citation type="journal article" date="2019" name="Int. J. Syst. Evol. Microbiol.">
        <title>The Global Catalogue of Microorganisms (GCM) 10K type strain sequencing project: providing services to taxonomists for standard genome sequencing and annotation.</title>
        <authorList>
            <consortium name="The Broad Institute Genomics Platform"/>
            <consortium name="The Broad Institute Genome Sequencing Center for Infectious Disease"/>
            <person name="Wu L."/>
            <person name="Ma J."/>
        </authorList>
    </citation>
    <scope>NUCLEOTIDE SEQUENCE [LARGE SCALE GENOMIC DNA]</scope>
    <source>
        <strain evidence="3">JCM 15589</strain>
    </source>
</reference>
<proteinExistence type="predicted"/>
<dbReference type="Gene3D" id="1.10.1660.10">
    <property type="match status" value="1"/>
</dbReference>
<protein>
    <recommendedName>
        <fullName evidence="1">Helix-turn-helix domain-containing protein</fullName>
    </recommendedName>
</protein>
<sequence>MSTTTATPVRTYYWIEELSAELGIPLATLRHWRRLGAGGPRSFLIGRRVAYDRADVARWIKAQRDGGRR</sequence>
<dbReference type="SUPFAM" id="SSF46955">
    <property type="entry name" value="Putative DNA-binding domain"/>
    <property type="match status" value="1"/>
</dbReference>
<name>A0ABP4VVI9_9MICO</name>
<dbReference type="InterPro" id="IPR041657">
    <property type="entry name" value="HTH_17"/>
</dbReference>
<dbReference type="InterPro" id="IPR009061">
    <property type="entry name" value="DNA-bd_dom_put_sf"/>
</dbReference>
<dbReference type="Proteomes" id="UP001501138">
    <property type="component" value="Unassembled WGS sequence"/>
</dbReference>
<keyword evidence="3" id="KW-1185">Reference proteome</keyword>
<dbReference type="Pfam" id="PF12728">
    <property type="entry name" value="HTH_17"/>
    <property type="match status" value="1"/>
</dbReference>
<evidence type="ECO:0000313" key="2">
    <source>
        <dbReference type="EMBL" id="GAA1739213.1"/>
    </source>
</evidence>
<gene>
    <name evidence="2" type="ORF">GCM10009809_38320</name>
</gene>
<evidence type="ECO:0000313" key="3">
    <source>
        <dbReference type="Proteomes" id="UP001501138"/>
    </source>
</evidence>
<evidence type="ECO:0000259" key="1">
    <source>
        <dbReference type="Pfam" id="PF12728"/>
    </source>
</evidence>
<dbReference type="EMBL" id="BAAAPM010000009">
    <property type="protein sequence ID" value="GAA1739213.1"/>
    <property type="molecule type" value="Genomic_DNA"/>
</dbReference>
<feature type="domain" description="Helix-turn-helix" evidence="1">
    <location>
        <begin position="15"/>
        <end position="64"/>
    </location>
</feature>
<organism evidence="2 3">
    <name type="scientific">Isoptericola hypogeus</name>
    <dbReference type="NCBI Taxonomy" id="300179"/>
    <lineage>
        <taxon>Bacteria</taxon>
        <taxon>Bacillati</taxon>
        <taxon>Actinomycetota</taxon>
        <taxon>Actinomycetes</taxon>
        <taxon>Micrococcales</taxon>
        <taxon>Promicromonosporaceae</taxon>
        <taxon>Isoptericola</taxon>
    </lineage>
</organism>